<proteinExistence type="predicted"/>
<evidence type="ECO:0000313" key="2">
    <source>
        <dbReference type="Proteomes" id="UP000036958"/>
    </source>
</evidence>
<comment type="caution">
    <text evidence="1">The sequence shown here is derived from an EMBL/GenBank/DDBJ whole genome shotgun (WGS) entry which is preliminary data.</text>
</comment>
<organism evidence="1 2">
    <name type="scientific">Sunxiuqinia dokdonensis</name>
    <dbReference type="NCBI Taxonomy" id="1409788"/>
    <lineage>
        <taxon>Bacteria</taxon>
        <taxon>Pseudomonadati</taxon>
        <taxon>Bacteroidota</taxon>
        <taxon>Bacteroidia</taxon>
        <taxon>Marinilabiliales</taxon>
        <taxon>Prolixibacteraceae</taxon>
        <taxon>Sunxiuqinia</taxon>
    </lineage>
</organism>
<gene>
    <name evidence="1" type="ORF">NC99_36380</name>
</gene>
<evidence type="ECO:0000313" key="1">
    <source>
        <dbReference type="EMBL" id="KOH43554.1"/>
    </source>
</evidence>
<dbReference type="OrthoDB" id="1115705at2"/>
<dbReference type="InterPro" id="IPR045921">
    <property type="entry name" value="DUF6340"/>
</dbReference>
<dbReference type="PROSITE" id="PS51257">
    <property type="entry name" value="PROKAR_LIPOPROTEIN"/>
    <property type="match status" value="1"/>
</dbReference>
<keyword evidence="2" id="KW-1185">Reference proteome</keyword>
<dbReference type="InterPro" id="IPR011990">
    <property type="entry name" value="TPR-like_helical_dom_sf"/>
</dbReference>
<dbReference type="STRING" id="1409788.NC99_36380"/>
<accession>A0A0L8V542</accession>
<reference evidence="2" key="1">
    <citation type="submission" date="2015-07" db="EMBL/GenBank/DDBJ databases">
        <title>Genome sequencing of Sunxiuqinia dokdonensis strain SK.</title>
        <authorList>
            <person name="Ahn S."/>
            <person name="Kim B.-C."/>
        </authorList>
    </citation>
    <scope>NUCLEOTIDE SEQUENCE [LARGE SCALE GENOMIC DNA]</scope>
    <source>
        <strain evidence="2">SK</strain>
    </source>
</reference>
<sequence length="334" mass="37306">MKKVNLLFWVIVSLTLSSCSRYGYVHLNYPQAPAAYLPEGVDDLAVVNRSLTPKENQQTKVIESIMTGEVAGSDRLASDEAIKGVYDGIHAADGVHILIPKNLRLDGTGTRETPAPLGWEHVVAICDSTGADALLVLETFDSNSDLLLQTAAGQIGSILTTGKPGIRVPRRARVDVRCYWRLYDPRTKTIADQFQQSHYLSFNLLSPIPPFQALSETAYAAGHEYIRRFLPSYYSVRRELYKKGKGRDKHQFNTGWRRSEVANWEGAIDAWMPLASNPTSQLAGQAALNIAVAHEVLGDTDRALEWAQRAYEDYGDKLARDYAKTLLRRKNIER</sequence>
<protein>
    <recommendedName>
        <fullName evidence="3">Tetratricopeptide repeat protein</fullName>
    </recommendedName>
</protein>
<dbReference type="Pfam" id="PF19867">
    <property type="entry name" value="DUF6340"/>
    <property type="match status" value="1"/>
</dbReference>
<dbReference type="RefSeq" id="WP_053186360.1">
    <property type="nucleotide sequence ID" value="NZ_LGIA01000182.1"/>
</dbReference>
<dbReference type="Proteomes" id="UP000036958">
    <property type="component" value="Unassembled WGS sequence"/>
</dbReference>
<dbReference type="AlphaFoldDB" id="A0A0L8V542"/>
<dbReference type="EMBL" id="LGIA01000182">
    <property type="protein sequence ID" value="KOH43554.1"/>
    <property type="molecule type" value="Genomic_DNA"/>
</dbReference>
<dbReference type="Gene3D" id="1.25.40.10">
    <property type="entry name" value="Tetratricopeptide repeat domain"/>
    <property type="match status" value="1"/>
</dbReference>
<name>A0A0L8V542_9BACT</name>
<evidence type="ECO:0008006" key="3">
    <source>
        <dbReference type="Google" id="ProtNLM"/>
    </source>
</evidence>